<dbReference type="InterPro" id="IPR036397">
    <property type="entry name" value="RNaseH_sf"/>
</dbReference>
<dbReference type="InterPro" id="IPR054722">
    <property type="entry name" value="PolX-like_BBD"/>
</dbReference>
<feature type="compositionally biased region" description="Basic and acidic residues" evidence="6">
    <location>
        <begin position="353"/>
        <end position="370"/>
    </location>
</feature>
<keyword evidence="3" id="KW-0064">Aspartyl protease</keyword>
<evidence type="ECO:0000313" key="8">
    <source>
        <dbReference type="EMBL" id="GJT12600.1"/>
    </source>
</evidence>
<feature type="non-terminal residue" evidence="8">
    <location>
        <position position="1"/>
    </location>
</feature>
<evidence type="ECO:0000256" key="6">
    <source>
        <dbReference type="SAM" id="MobiDB-lite"/>
    </source>
</evidence>
<dbReference type="EMBL" id="BQNB010013161">
    <property type="protein sequence ID" value="GJT12600.1"/>
    <property type="molecule type" value="Genomic_DNA"/>
</dbReference>
<dbReference type="Proteomes" id="UP001151760">
    <property type="component" value="Unassembled WGS sequence"/>
</dbReference>
<reference evidence="8" key="2">
    <citation type="submission" date="2022-01" db="EMBL/GenBank/DDBJ databases">
        <authorList>
            <person name="Yamashiro T."/>
            <person name="Shiraishi A."/>
            <person name="Satake H."/>
            <person name="Nakayama K."/>
        </authorList>
    </citation>
    <scope>NUCLEOTIDE SEQUENCE</scope>
</reference>
<evidence type="ECO:0000256" key="3">
    <source>
        <dbReference type="ARBA" id="ARBA00022750"/>
    </source>
</evidence>
<gene>
    <name evidence="8" type="ORF">Tco_0859642</name>
</gene>
<dbReference type="InterPro" id="IPR001584">
    <property type="entry name" value="Integrase_cat-core"/>
</dbReference>
<dbReference type="InterPro" id="IPR039537">
    <property type="entry name" value="Retrotran_Ty1/copia-like"/>
</dbReference>
<dbReference type="Pfam" id="PF07727">
    <property type="entry name" value="RVT_2"/>
    <property type="match status" value="1"/>
</dbReference>
<evidence type="ECO:0000313" key="9">
    <source>
        <dbReference type="Proteomes" id="UP001151760"/>
    </source>
</evidence>
<evidence type="ECO:0000256" key="2">
    <source>
        <dbReference type="ARBA" id="ARBA00022723"/>
    </source>
</evidence>
<dbReference type="InterPro" id="IPR025724">
    <property type="entry name" value="GAG-pre-integrase_dom"/>
</dbReference>
<dbReference type="SUPFAM" id="SSF53098">
    <property type="entry name" value="Ribonuclease H-like"/>
    <property type="match status" value="1"/>
</dbReference>
<feature type="domain" description="Integrase catalytic" evidence="7">
    <location>
        <begin position="601"/>
        <end position="776"/>
    </location>
</feature>
<dbReference type="PANTHER" id="PTHR42648">
    <property type="entry name" value="TRANSPOSASE, PUTATIVE-RELATED"/>
    <property type="match status" value="1"/>
</dbReference>
<organism evidence="8 9">
    <name type="scientific">Tanacetum coccineum</name>
    <dbReference type="NCBI Taxonomy" id="301880"/>
    <lineage>
        <taxon>Eukaryota</taxon>
        <taxon>Viridiplantae</taxon>
        <taxon>Streptophyta</taxon>
        <taxon>Embryophyta</taxon>
        <taxon>Tracheophyta</taxon>
        <taxon>Spermatophyta</taxon>
        <taxon>Magnoliopsida</taxon>
        <taxon>eudicotyledons</taxon>
        <taxon>Gunneridae</taxon>
        <taxon>Pentapetalae</taxon>
        <taxon>asterids</taxon>
        <taxon>campanulids</taxon>
        <taxon>Asterales</taxon>
        <taxon>Asteraceae</taxon>
        <taxon>Asteroideae</taxon>
        <taxon>Anthemideae</taxon>
        <taxon>Anthemidinae</taxon>
        <taxon>Tanacetum</taxon>
    </lineage>
</organism>
<dbReference type="InterPro" id="IPR043502">
    <property type="entry name" value="DNA/RNA_pol_sf"/>
</dbReference>
<dbReference type="PROSITE" id="PS50994">
    <property type="entry name" value="INTEGRASE"/>
    <property type="match status" value="1"/>
</dbReference>
<dbReference type="Pfam" id="PF13976">
    <property type="entry name" value="gag_pre-integrs"/>
    <property type="match status" value="1"/>
</dbReference>
<evidence type="ECO:0000256" key="5">
    <source>
        <dbReference type="SAM" id="Coils"/>
    </source>
</evidence>
<keyword evidence="5" id="KW-0175">Coiled coil</keyword>
<keyword evidence="2" id="KW-0479">Metal-binding</keyword>
<feature type="region of interest" description="Disordered" evidence="6">
    <location>
        <begin position="391"/>
        <end position="411"/>
    </location>
</feature>
<sequence>KRIADLESENFNLRNKIQNDDHDSMIKHFSKLEVEHFNLQLKYQNLKERFGNKKPVTSLDAPSFDSMFVIGKLNEHIQSRGNTIRELKEKISRLTEKNSDADPTFDLKALVSQNKDLTAKLNALHDLNECYRAENAKVKQHYKELYDSIKKTRAKTTEQNNSLLSEITSLKAQLKDNSKYVTIPDSKPKVLAPGRYPIDVEPIPPRLRKNQEVHLHYIKHLKENVETLREIVEDAKVERPLDTSLESACCYAKHSQELLEYVIGTYPKDFSPRDKQNASTNSLRKERVTFDKPCETLTHNTPPQVEHQKINSTNAPGIPSTGVKGASAASRSKPRSNTKNDRTLPAKSALKQVEAHSRMNKSNEKQKNHVDSSISYKRTWQPTGRLLPLGDQWPLTRNTSPPKVLPTKQWKPTGRLLPLGRQCPLVRSTTLKSDCMPADPQETIAPVVKIVLWYLDSGCSKHMTGDRSRLRNFLKKFIGTVRFGNDHFGAIMGYGDYVVGDSVISWVYYVERLRHNLFSVASRGMNLYTISVDDMMRSSPICLLSKASKYKSWLWHYRLNHLKFGTLNDLARKDLVRGLPRLKFEKDHLCSACQLGKSRKATHKPKTINTIIEVLHTLHIDLCGPMRVQSINGNKYIMVIVDHYSRFTWVKFLRSKDETPAFVISLLKQLQVGLNKIVRFVRTDNDTKFVNKDLIEYYENVGITHEKTVPRTPQQNGVVERRNCTLVEVARTMLIFSKAPLFLWAEVVATACYTQNRTLIHTLHDKTPYELVHDKKQDLLFLRIFWALCYPTNDSGDLGLVPTSAPATPSVPPTNRELELLFQPMFDEYFETTAGDPQMPSVHAAQAPAIPTGPSVSISYDHDAPSGSHSPSSPAHQSSLVHHDPNFEALSYETITITTPNQSTQPHEHLRKWTDSHPLDNIIGNPSRPVSTRKQLATDALWCFYNSVLSKVEPKNFKSAVTEDCWFQAMQDEIHEFDRLDVWELVPPPDCAMIIALKWIYKVKLDEYGDVLKNKARLVAKGYRQEEGLDFEESFAPVARLEAIRIFLANAASKNMTVYQMDVKTAFLNGELKEEVYVSQPEGFVDPDRPHHVYRLKKALYGLKQAPRAWYDTLSKFLLAQGFSKGVVDPTLFIRKTGKHTLHVQIYVDDIIFASTDPKDCLQISQNPRGIFLNQSKYANEILKKFDLHKSDLLTLPWWSGQNWMRTSQESLLTRPNIAV</sequence>
<keyword evidence="9" id="KW-1185">Reference proteome</keyword>
<accession>A0ABQ5BCJ3</accession>
<comment type="caution">
    <text evidence="8">The sequence shown here is derived from an EMBL/GenBank/DDBJ whole genome shotgun (WGS) entry which is preliminary data.</text>
</comment>
<dbReference type="InterPro" id="IPR013103">
    <property type="entry name" value="RVT_2"/>
</dbReference>
<name>A0ABQ5BCJ3_9ASTR</name>
<dbReference type="Gene3D" id="3.30.420.10">
    <property type="entry name" value="Ribonuclease H-like superfamily/Ribonuclease H"/>
    <property type="match status" value="1"/>
</dbReference>
<dbReference type="Pfam" id="PF00665">
    <property type="entry name" value="rve"/>
    <property type="match status" value="1"/>
</dbReference>
<evidence type="ECO:0000256" key="1">
    <source>
        <dbReference type="ARBA" id="ARBA00022670"/>
    </source>
</evidence>
<keyword evidence="4" id="KW-0378">Hydrolase</keyword>
<dbReference type="Pfam" id="PF22936">
    <property type="entry name" value="Pol_BBD"/>
    <property type="match status" value="1"/>
</dbReference>
<feature type="region of interest" description="Disordered" evidence="6">
    <location>
        <begin position="847"/>
        <end position="880"/>
    </location>
</feature>
<keyword evidence="1" id="KW-0645">Protease</keyword>
<dbReference type="InterPro" id="IPR012337">
    <property type="entry name" value="RNaseH-like_sf"/>
</dbReference>
<dbReference type="PANTHER" id="PTHR42648:SF18">
    <property type="entry name" value="RETROTRANSPOSON, UNCLASSIFIED-LIKE PROTEIN"/>
    <property type="match status" value="1"/>
</dbReference>
<proteinExistence type="predicted"/>
<evidence type="ECO:0000256" key="4">
    <source>
        <dbReference type="ARBA" id="ARBA00022801"/>
    </source>
</evidence>
<feature type="compositionally biased region" description="Basic and acidic residues" evidence="6">
    <location>
        <begin position="283"/>
        <end position="294"/>
    </location>
</feature>
<reference evidence="8" key="1">
    <citation type="journal article" date="2022" name="Int. J. Mol. Sci.">
        <title>Draft Genome of Tanacetum Coccineum: Genomic Comparison of Closely Related Tanacetum-Family Plants.</title>
        <authorList>
            <person name="Yamashiro T."/>
            <person name="Shiraishi A."/>
            <person name="Nakayama K."/>
            <person name="Satake H."/>
        </authorList>
    </citation>
    <scope>NUCLEOTIDE SEQUENCE</scope>
</reference>
<feature type="region of interest" description="Disordered" evidence="6">
    <location>
        <begin position="269"/>
        <end position="373"/>
    </location>
</feature>
<protein>
    <submittedName>
        <fullName evidence="8">Retrovirus-related pol polyprotein from transposon TNT 1-94</fullName>
    </submittedName>
</protein>
<evidence type="ECO:0000259" key="7">
    <source>
        <dbReference type="PROSITE" id="PS50994"/>
    </source>
</evidence>
<feature type="compositionally biased region" description="Low complexity" evidence="6">
    <location>
        <begin position="865"/>
        <end position="879"/>
    </location>
</feature>
<feature type="coiled-coil region" evidence="5">
    <location>
        <begin position="77"/>
        <end position="173"/>
    </location>
</feature>
<dbReference type="SUPFAM" id="SSF56672">
    <property type="entry name" value="DNA/RNA polymerases"/>
    <property type="match status" value="1"/>
</dbReference>